<keyword evidence="2" id="KW-1185">Reference proteome</keyword>
<dbReference type="InterPro" id="IPR016024">
    <property type="entry name" value="ARM-type_fold"/>
</dbReference>
<proteinExistence type="predicted"/>
<dbReference type="PANTHER" id="PTHR34070:SF1">
    <property type="entry name" value="DNA ALKYLATION REPAIR PROTEIN"/>
    <property type="match status" value="1"/>
</dbReference>
<evidence type="ECO:0000313" key="2">
    <source>
        <dbReference type="Proteomes" id="UP000199572"/>
    </source>
</evidence>
<name>A0A1H9J9J2_9SPHI</name>
<dbReference type="InterPro" id="IPR014825">
    <property type="entry name" value="DNA_alkylation"/>
</dbReference>
<dbReference type="Pfam" id="PF08713">
    <property type="entry name" value="DNA_alkylation"/>
    <property type="match status" value="1"/>
</dbReference>
<dbReference type="CDD" id="cd06561">
    <property type="entry name" value="AlkD_like"/>
    <property type="match status" value="1"/>
</dbReference>
<dbReference type="Gene3D" id="1.25.10.90">
    <property type="match status" value="1"/>
</dbReference>
<organism evidence="1 2">
    <name type="scientific">Pedobacter rhizosphaerae</name>
    <dbReference type="NCBI Taxonomy" id="390241"/>
    <lineage>
        <taxon>Bacteria</taxon>
        <taxon>Pseudomonadati</taxon>
        <taxon>Bacteroidota</taxon>
        <taxon>Sphingobacteriia</taxon>
        <taxon>Sphingobacteriales</taxon>
        <taxon>Sphingobacteriaceae</taxon>
        <taxon>Pedobacter</taxon>
    </lineage>
</organism>
<protein>
    <submittedName>
        <fullName evidence="1">3-methyladenine DNA glycosylase AlkD</fullName>
    </submittedName>
</protein>
<dbReference type="EMBL" id="FOGG01000001">
    <property type="protein sequence ID" value="SEQ83472.1"/>
    <property type="molecule type" value="Genomic_DNA"/>
</dbReference>
<gene>
    <name evidence="1" type="ORF">SAMN04488023_101267</name>
</gene>
<reference evidence="1 2" key="1">
    <citation type="submission" date="2016-10" db="EMBL/GenBank/DDBJ databases">
        <authorList>
            <person name="de Groot N.N."/>
        </authorList>
    </citation>
    <scope>NUCLEOTIDE SEQUENCE [LARGE SCALE GENOMIC DNA]</scope>
    <source>
        <strain evidence="1 2">DSM 18610</strain>
    </source>
</reference>
<dbReference type="AlphaFoldDB" id="A0A1H9J9J2"/>
<sequence length="254" mass="29470">MPVEKIVKQTSNLTAEAFIEKLWRYQSDEELVKIKRYFKNEDGDYAAEDQFMGIRMGQVFEVAKAFINLPIEEIEILLKNRIHEVRVGAVSIMDFQARDKKTAENRKKALFDLYLKNHQFINNWDLVDRSAPHVIGAYLIGKDRTVLYQLALSDNIWERRTAIVSTAYFIKNKQLEDTFKIAEILVNDPQDLIQKAVGGWIREAGKRNKNTLISFPNKHAATMPRVMLRYAIEHFDSGERAYYLGLKNEGKAIL</sequence>
<dbReference type="SUPFAM" id="SSF48371">
    <property type="entry name" value="ARM repeat"/>
    <property type="match status" value="1"/>
</dbReference>
<evidence type="ECO:0000313" key="1">
    <source>
        <dbReference type="EMBL" id="SEQ83472.1"/>
    </source>
</evidence>
<accession>A0A1H9J9J2</accession>
<dbReference type="OrthoDB" id="9775346at2"/>
<dbReference type="RefSeq" id="WP_090880166.1">
    <property type="nucleotide sequence ID" value="NZ_FOGG01000001.1"/>
</dbReference>
<dbReference type="Proteomes" id="UP000199572">
    <property type="component" value="Unassembled WGS sequence"/>
</dbReference>
<dbReference type="PANTHER" id="PTHR34070">
    <property type="entry name" value="ARMADILLO-TYPE FOLD"/>
    <property type="match status" value="1"/>
</dbReference>